<dbReference type="Proteomes" id="UP000198406">
    <property type="component" value="Unassembled WGS sequence"/>
</dbReference>
<evidence type="ECO:0000313" key="5">
    <source>
        <dbReference type="EMBL" id="GAX19431.1"/>
    </source>
</evidence>
<dbReference type="AlphaFoldDB" id="A0A1Z5K0A7"/>
<gene>
    <name evidence="5" type="ORF">FisN_19Hu001</name>
</gene>
<evidence type="ECO:0000256" key="1">
    <source>
        <dbReference type="ARBA" id="ARBA00022603"/>
    </source>
</evidence>
<dbReference type="InParanoid" id="A0A1Z5K0A7"/>
<proteinExistence type="predicted"/>
<organism evidence="5 6">
    <name type="scientific">Fistulifera solaris</name>
    <name type="common">Oleaginous diatom</name>
    <dbReference type="NCBI Taxonomy" id="1519565"/>
    <lineage>
        <taxon>Eukaryota</taxon>
        <taxon>Sar</taxon>
        <taxon>Stramenopiles</taxon>
        <taxon>Ochrophyta</taxon>
        <taxon>Bacillariophyta</taxon>
        <taxon>Bacillariophyceae</taxon>
        <taxon>Bacillariophycidae</taxon>
        <taxon>Naviculales</taxon>
        <taxon>Naviculaceae</taxon>
        <taxon>Fistulifera</taxon>
    </lineage>
</organism>
<accession>A0A1Z5K0A7</accession>
<keyword evidence="3" id="KW-0949">S-adenosyl-L-methionine</keyword>
<keyword evidence="1" id="KW-0489">Methyltransferase</keyword>
<dbReference type="InterPro" id="IPR038459">
    <property type="entry name" value="MT_TRM10-typ_sf"/>
</dbReference>
<dbReference type="InterPro" id="IPR028564">
    <property type="entry name" value="MT_TRM10-typ"/>
</dbReference>
<comment type="caution">
    <text evidence="5">The sequence shown here is derived from an EMBL/GenBank/DDBJ whole genome shotgun (WGS) entry which is preliminary data.</text>
</comment>
<dbReference type="GO" id="GO:0032259">
    <property type="term" value="P:methylation"/>
    <property type="evidence" value="ECO:0007669"/>
    <property type="project" value="UniProtKB-KW"/>
</dbReference>
<evidence type="ECO:0000256" key="3">
    <source>
        <dbReference type="ARBA" id="ARBA00022691"/>
    </source>
</evidence>
<dbReference type="EMBL" id="BDSP01000137">
    <property type="protein sequence ID" value="GAX19431.1"/>
    <property type="molecule type" value="Genomic_DNA"/>
</dbReference>
<evidence type="ECO:0000256" key="2">
    <source>
        <dbReference type="ARBA" id="ARBA00022679"/>
    </source>
</evidence>
<dbReference type="PROSITE" id="PS51675">
    <property type="entry name" value="SAM_MT_TRM10"/>
    <property type="match status" value="1"/>
</dbReference>
<keyword evidence="6" id="KW-1185">Reference proteome</keyword>
<dbReference type="Gene3D" id="3.40.1280.30">
    <property type="match status" value="1"/>
</dbReference>
<protein>
    <recommendedName>
        <fullName evidence="4">SAM-dependent MTase TRM10-type domain-containing protein</fullName>
    </recommendedName>
</protein>
<name>A0A1Z5K0A7_FISSO</name>
<dbReference type="OrthoDB" id="278300at2759"/>
<feature type="domain" description="SAM-dependent MTase TRM10-type" evidence="4">
    <location>
        <begin position="1"/>
        <end position="191"/>
    </location>
</feature>
<evidence type="ECO:0000313" key="6">
    <source>
        <dbReference type="Proteomes" id="UP000198406"/>
    </source>
</evidence>
<keyword evidence="2" id="KW-0808">Transferase</keyword>
<reference evidence="5 6" key="1">
    <citation type="journal article" date="2015" name="Plant Cell">
        <title>Oil accumulation by the oleaginous diatom Fistulifera solaris as revealed by the genome and transcriptome.</title>
        <authorList>
            <person name="Tanaka T."/>
            <person name="Maeda Y."/>
            <person name="Veluchamy A."/>
            <person name="Tanaka M."/>
            <person name="Abida H."/>
            <person name="Marechal E."/>
            <person name="Bowler C."/>
            <person name="Muto M."/>
            <person name="Sunaga Y."/>
            <person name="Tanaka M."/>
            <person name="Yoshino T."/>
            <person name="Taniguchi T."/>
            <person name="Fukuda Y."/>
            <person name="Nemoto M."/>
            <person name="Matsumoto M."/>
            <person name="Wong P.S."/>
            <person name="Aburatani S."/>
            <person name="Fujibuchi W."/>
        </authorList>
    </citation>
    <scope>NUCLEOTIDE SEQUENCE [LARGE SCALE GENOMIC DNA]</scope>
    <source>
        <strain evidence="5 6">JPCC DA0580</strain>
    </source>
</reference>
<evidence type="ECO:0000259" key="4">
    <source>
        <dbReference type="PROSITE" id="PS51675"/>
    </source>
</evidence>
<sequence>MGYGLPREERPRKERLNAIAKQLVNFLLWQDSAKNISKATIKVVACPDPEALLSRLLEIWPKDALPDHISVSELSLEAFVNHQAVYLSPDAPRALDPVEPPPRVMIVGMLIDRRVQPNRSRLRAEKMELSLARWPTLEGWDPQEPFNVDCILEGMQQWHWNHKEGSGGFLEAAQQALRHHRERHPQRVQHIPTHSIVDQ</sequence>
<dbReference type="GO" id="GO:0008168">
    <property type="term" value="F:methyltransferase activity"/>
    <property type="evidence" value="ECO:0007669"/>
    <property type="project" value="UniProtKB-KW"/>
</dbReference>